<evidence type="ECO:0000313" key="3">
    <source>
        <dbReference type="Proteomes" id="UP000656042"/>
    </source>
</evidence>
<reference evidence="2" key="2">
    <citation type="submission" date="2020-09" db="EMBL/GenBank/DDBJ databases">
        <authorList>
            <person name="Sun Q."/>
            <person name="Zhou Y."/>
        </authorList>
    </citation>
    <scope>NUCLEOTIDE SEQUENCE</scope>
    <source>
        <strain evidence="2">CGMCC 4.7299</strain>
    </source>
</reference>
<dbReference type="EMBL" id="BMMX01000048">
    <property type="protein sequence ID" value="GGL15400.1"/>
    <property type="molecule type" value="Genomic_DNA"/>
</dbReference>
<evidence type="ECO:0000313" key="2">
    <source>
        <dbReference type="EMBL" id="GGL15400.1"/>
    </source>
</evidence>
<dbReference type="AlphaFoldDB" id="A0A8J3C4W4"/>
<keyword evidence="1" id="KW-0732">Signal</keyword>
<gene>
    <name evidence="2" type="ORF">GCM10012284_57570</name>
</gene>
<keyword evidence="3" id="KW-1185">Reference proteome</keyword>
<sequence length="160" mass="16464">MHVTRKAALAGGLVVAGTIAGSLIHAVSAQADPESAPPSLVEDYTYPGAAAIEASRHITLVSGDGNITLVECGSQSDLIEVESYNNVSDAVYCFAVRGDHGQLSLEIPKVFFIWAGDESVTATITVAGEEQPPVVVPANDGEAVGAADPKNHAVLLELTV</sequence>
<evidence type="ECO:0008006" key="4">
    <source>
        <dbReference type="Google" id="ProtNLM"/>
    </source>
</evidence>
<dbReference type="Proteomes" id="UP000656042">
    <property type="component" value="Unassembled WGS sequence"/>
</dbReference>
<feature type="signal peptide" evidence="1">
    <location>
        <begin position="1"/>
        <end position="31"/>
    </location>
</feature>
<proteinExistence type="predicted"/>
<feature type="chain" id="PRO_5035295535" description="Secreted protein" evidence="1">
    <location>
        <begin position="32"/>
        <end position="160"/>
    </location>
</feature>
<organism evidence="2 3">
    <name type="scientific">Mangrovihabitans endophyticus</name>
    <dbReference type="NCBI Taxonomy" id="1751298"/>
    <lineage>
        <taxon>Bacteria</taxon>
        <taxon>Bacillati</taxon>
        <taxon>Actinomycetota</taxon>
        <taxon>Actinomycetes</taxon>
        <taxon>Micromonosporales</taxon>
        <taxon>Micromonosporaceae</taxon>
        <taxon>Mangrovihabitans</taxon>
    </lineage>
</organism>
<comment type="caution">
    <text evidence="2">The sequence shown here is derived from an EMBL/GenBank/DDBJ whole genome shotgun (WGS) entry which is preliminary data.</text>
</comment>
<protein>
    <recommendedName>
        <fullName evidence="4">Secreted protein</fullName>
    </recommendedName>
</protein>
<evidence type="ECO:0000256" key="1">
    <source>
        <dbReference type="SAM" id="SignalP"/>
    </source>
</evidence>
<accession>A0A8J3C4W4</accession>
<reference evidence="2" key="1">
    <citation type="journal article" date="2014" name="Int. J. Syst. Evol. Microbiol.">
        <title>Complete genome sequence of Corynebacterium casei LMG S-19264T (=DSM 44701T), isolated from a smear-ripened cheese.</title>
        <authorList>
            <consortium name="US DOE Joint Genome Institute (JGI-PGF)"/>
            <person name="Walter F."/>
            <person name="Albersmeier A."/>
            <person name="Kalinowski J."/>
            <person name="Ruckert C."/>
        </authorList>
    </citation>
    <scope>NUCLEOTIDE SEQUENCE</scope>
    <source>
        <strain evidence="2">CGMCC 4.7299</strain>
    </source>
</reference>
<dbReference type="RefSeq" id="WP_229716247.1">
    <property type="nucleotide sequence ID" value="NZ_BMMX01000048.1"/>
</dbReference>
<name>A0A8J3C4W4_9ACTN</name>